<dbReference type="InterPro" id="IPR002656">
    <property type="entry name" value="Acyl_transf_3_dom"/>
</dbReference>
<feature type="transmembrane region" description="Helical" evidence="2">
    <location>
        <begin position="555"/>
        <end position="579"/>
    </location>
</feature>
<gene>
    <name evidence="5" type="primary">LOC100899266</name>
</gene>
<dbReference type="Proteomes" id="UP000694867">
    <property type="component" value="Unplaced"/>
</dbReference>
<evidence type="ECO:0000313" key="5">
    <source>
        <dbReference type="RefSeq" id="XP_003741644.1"/>
    </source>
</evidence>
<feature type="transmembrane region" description="Helical" evidence="2">
    <location>
        <begin position="517"/>
        <end position="535"/>
    </location>
</feature>
<feature type="domain" description="Nose resistant-to-fluoxetine protein N-terminal" evidence="3">
    <location>
        <begin position="22"/>
        <end position="169"/>
    </location>
</feature>
<organism evidence="4 5">
    <name type="scientific">Galendromus occidentalis</name>
    <name type="common">western predatory mite</name>
    <dbReference type="NCBI Taxonomy" id="34638"/>
    <lineage>
        <taxon>Eukaryota</taxon>
        <taxon>Metazoa</taxon>
        <taxon>Ecdysozoa</taxon>
        <taxon>Arthropoda</taxon>
        <taxon>Chelicerata</taxon>
        <taxon>Arachnida</taxon>
        <taxon>Acari</taxon>
        <taxon>Parasitiformes</taxon>
        <taxon>Mesostigmata</taxon>
        <taxon>Gamasina</taxon>
        <taxon>Phytoseioidea</taxon>
        <taxon>Phytoseiidae</taxon>
        <taxon>Typhlodrominae</taxon>
        <taxon>Galendromus</taxon>
    </lineage>
</organism>
<dbReference type="GO" id="GO:0016747">
    <property type="term" value="F:acyltransferase activity, transferring groups other than amino-acyl groups"/>
    <property type="evidence" value="ECO:0007669"/>
    <property type="project" value="InterPro"/>
</dbReference>
<protein>
    <submittedName>
        <fullName evidence="5">Nose resistant to fluoxetine protein 6</fullName>
    </submittedName>
</protein>
<reference evidence="5" key="1">
    <citation type="submission" date="2025-08" db="UniProtKB">
        <authorList>
            <consortium name="RefSeq"/>
        </authorList>
    </citation>
    <scope>IDENTIFICATION</scope>
</reference>
<dbReference type="Pfam" id="PF01757">
    <property type="entry name" value="Acyl_transf_3"/>
    <property type="match status" value="1"/>
</dbReference>
<keyword evidence="2" id="KW-0472">Membrane</keyword>
<keyword evidence="2" id="KW-1133">Transmembrane helix</keyword>
<dbReference type="RefSeq" id="XP_003741644.1">
    <property type="nucleotide sequence ID" value="XM_003741596.1"/>
</dbReference>
<accession>A0AAJ6QRP9</accession>
<feature type="transmembrane region" description="Helical" evidence="2">
    <location>
        <begin position="402"/>
        <end position="423"/>
    </location>
</feature>
<feature type="transmembrane region" description="Helical" evidence="2">
    <location>
        <begin position="591"/>
        <end position="608"/>
    </location>
</feature>
<keyword evidence="4" id="KW-1185">Reference proteome</keyword>
<evidence type="ECO:0000313" key="4">
    <source>
        <dbReference type="Proteomes" id="UP000694867"/>
    </source>
</evidence>
<evidence type="ECO:0000256" key="1">
    <source>
        <dbReference type="SAM" id="MobiDB-lite"/>
    </source>
</evidence>
<sequence length="691" mass="77966">MKRAQRELYPLVEDLIFDAEIPQECGAAFQKIMIGLQNLEYWAISFAGSSGGLPSFLEGNYADLGNYDACVSSTARDSEGEIAFTGRYCTLLLNVYNPLLEKILINAAETQPHISDLFFNNTDHFVEFSENQYLRIGICIPSTCRGENIEYAVEKPKCYVRHSDIRCLKYSQDFRKDGNSGSLFRSAVILILVALCVLGSFFDAQEGAYTECKGGMSSRAREIVRCFSIQSSWTSVFDFEVRPNDKYLACVHGIRALTAIYIIWCHVYSVVDPLSIQNGALLIRWSRYDISFVPVYMGVLTVDTFFCISGAMTLRTFYKGSQKKKGSLLATICSDLLRRWIRLAIPSVAIIGLYTMMFFIVSGPLKDFAEPFFWGRCEEIWWTIPTMLSNVNRVEDSCLLHLWYVGADFQLRVLFILPVIAIASRSKFRAVGIVFAGAMGLASVLYVSLTTYYNKIIPAAIPSPRLLPHLLDMYYYVHSTPFTRLASFALGVGVMFVIEEQRSGKMKAFPRSVMLSLHIGIPLISVINFYLPYYWQLGGDPWTVWSALYAGLVRGIWSLGVSWLIYICAMGCGGAVNWILTLRALVPISRLSFSIYLIHILVLEVKLLQMRGTHEPGHYLQTITALGLTLLSIFCAFIFYSLVENPVANLLELFRRKNDESSLPHTGAEKLSKNSENQLKQNKIPLDRYCP</sequence>
<evidence type="ECO:0000259" key="3">
    <source>
        <dbReference type="SMART" id="SM00703"/>
    </source>
</evidence>
<feature type="transmembrane region" description="Helical" evidence="2">
    <location>
        <begin position="183"/>
        <end position="202"/>
    </location>
</feature>
<keyword evidence="2" id="KW-0812">Transmembrane</keyword>
<dbReference type="AlphaFoldDB" id="A0AAJ6QRP9"/>
<dbReference type="GeneID" id="100899266"/>
<name>A0AAJ6QRP9_9ACAR</name>
<proteinExistence type="predicted"/>
<dbReference type="InterPro" id="IPR052728">
    <property type="entry name" value="O2_lipid_transport_reg"/>
</dbReference>
<dbReference type="InterPro" id="IPR006621">
    <property type="entry name" value="Nose-resist-to-fluoxetine_N"/>
</dbReference>
<dbReference type="Pfam" id="PF20146">
    <property type="entry name" value="NRF"/>
    <property type="match status" value="1"/>
</dbReference>
<dbReference type="SMART" id="SM00703">
    <property type="entry name" value="NRF"/>
    <property type="match status" value="1"/>
</dbReference>
<feature type="transmembrane region" description="Helical" evidence="2">
    <location>
        <begin position="339"/>
        <end position="361"/>
    </location>
</feature>
<dbReference type="KEGG" id="goe:100899266"/>
<feature type="transmembrane region" description="Helical" evidence="2">
    <location>
        <begin position="473"/>
        <end position="497"/>
    </location>
</feature>
<dbReference type="PANTHER" id="PTHR11161:SF0">
    <property type="entry name" value="O-ACYLTRANSFERASE LIKE PROTEIN"/>
    <property type="match status" value="1"/>
</dbReference>
<feature type="transmembrane region" description="Helical" evidence="2">
    <location>
        <begin position="620"/>
        <end position="643"/>
    </location>
</feature>
<feature type="transmembrane region" description="Helical" evidence="2">
    <location>
        <begin position="430"/>
        <end position="453"/>
    </location>
</feature>
<feature type="compositionally biased region" description="Basic and acidic residues" evidence="1">
    <location>
        <begin position="661"/>
        <end position="673"/>
    </location>
</feature>
<feature type="transmembrane region" description="Helical" evidence="2">
    <location>
        <begin position="295"/>
        <end position="318"/>
    </location>
</feature>
<dbReference type="PANTHER" id="PTHR11161">
    <property type="entry name" value="O-ACYLTRANSFERASE"/>
    <property type="match status" value="1"/>
</dbReference>
<evidence type="ECO:0000256" key="2">
    <source>
        <dbReference type="SAM" id="Phobius"/>
    </source>
</evidence>
<feature type="region of interest" description="Disordered" evidence="1">
    <location>
        <begin position="661"/>
        <end position="691"/>
    </location>
</feature>